<keyword evidence="2" id="KW-1185">Reference proteome</keyword>
<reference evidence="1 2" key="1">
    <citation type="journal article" date="2012" name="Genome Biol.">
        <title>Sequencing three crocodilian genomes to illuminate the evolution of archosaurs and amniotes.</title>
        <authorList>
            <person name="St John J.A."/>
            <person name="Braun E.L."/>
            <person name="Isberg S.R."/>
            <person name="Miles L.G."/>
            <person name="Chong A.Y."/>
            <person name="Gongora J."/>
            <person name="Dalzell P."/>
            <person name="Moran C."/>
            <person name="Bed'hom B."/>
            <person name="Abzhanov A."/>
            <person name="Burgess S.C."/>
            <person name="Cooksey A.M."/>
            <person name="Castoe T.A."/>
            <person name="Crawford N.G."/>
            <person name="Densmore L.D."/>
            <person name="Drew J.C."/>
            <person name="Edwards S.V."/>
            <person name="Faircloth B.C."/>
            <person name="Fujita M.K."/>
            <person name="Greenwold M.J."/>
            <person name="Hoffmann F.G."/>
            <person name="Howard J.M."/>
            <person name="Iguchi T."/>
            <person name="Janes D.E."/>
            <person name="Khan S.Y."/>
            <person name="Kohno S."/>
            <person name="de Koning A.J."/>
            <person name="Lance S.L."/>
            <person name="McCarthy F.M."/>
            <person name="McCormack J.E."/>
            <person name="Merchant M.E."/>
            <person name="Peterson D.G."/>
            <person name="Pollock D.D."/>
            <person name="Pourmand N."/>
            <person name="Raney B.J."/>
            <person name="Roessler K.A."/>
            <person name="Sanford J.R."/>
            <person name="Sawyer R.H."/>
            <person name="Schmidt C.J."/>
            <person name="Triplett E.W."/>
            <person name="Tuberville T.D."/>
            <person name="Venegas-Anaya M."/>
            <person name="Howard J.T."/>
            <person name="Jarvis E.D."/>
            <person name="Guillette L.J.Jr."/>
            <person name="Glenn T.C."/>
            <person name="Green R.E."/>
            <person name="Ray D.A."/>
        </authorList>
    </citation>
    <scope>NUCLEOTIDE SEQUENCE [LARGE SCALE GENOMIC DNA]</scope>
    <source>
        <strain evidence="1">KSC_2009_1</strain>
    </source>
</reference>
<accession>A0A151NBA1</accession>
<name>A0A151NBA1_ALLMI</name>
<sequence>MERNCYRSHGKRDVPTNLTTFNVKGISGCTSMLSHSEEEATDCSGAYLVQECVRDYCLLYLCEDHLDHTDTVVDILCLFRIGD</sequence>
<dbReference type="Proteomes" id="UP000050525">
    <property type="component" value="Unassembled WGS sequence"/>
</dbReference>
<evidence type="ECO:0000313" key="2">
    <source>
        <dbReference type="Proteomes" id="UP000050525"/>
    </source>
</evidence>
<dbReference type="EMBL" id="AKHW03003627">
    <property type="protein sequence ID" value="KYO34051.1"/>
    <property type="molecule type" value="Genomic_DNA"/>
</dbReference>
<protein>
    <submittedName>
        <fullName evidence="1">Uncharacterized protein</fullName>
    </submittedName>
</protein>
<proteinExistence type="predicted"/>
<organism evidence="1 2">
    <name type="scientific">Alligator mississippiensis</name>
    <name type="common">American alligator</name>
    <dbReference type="NCBI Taxonomy" id="8496"/>
    <lineage>
        <taxon>Eukaryota</taxon>
        <taxon>Metazoa</taxon>
        <taxon>Chordata</taxon>
        <taxon>Craniata</taxon>
        <taxon>Vertebrata</taxon>
        <taxon>Euteleostomi</taxon>
        <taxon>Archelosauria</taxon>
        <taxon>Archosauria</taxon>
        <taxon>Crocodylia</taxon>
        <taxon>Alligatoridae</taxon>
        <taxon>Alligatorinae</taxon>
        <taxon>Alligator</taxon>
    </lineage>
</organism>
<dbReference type="AlphaFoldDB" id="A0A151NBA1"/>
<evidence type="ECO:0000313" key="1">
    <source>
        <dbReference type="EMBL" id="KYO34051.1"/>
    </source>
</evidence>
<comment type="caution">
    <text evidence="1">The sequence shown here is derived from an EMBL/GenBank/DDBJ whole genome shotgun (WGS) entry which is preliminary data.</text>
</comment>
<gene>
    <name evidence="1" type="ORF">Y1Q_0024636</name>
</gene>